<dbReference type="Proteomes" id="UP000003741">
    <property type="component" value="Unassembled WGS sequence"/>
</dbReference>
<gene>
    <name evidence="1" type="ORF">HMPREF1062_01739</name>
</gene>
<dbReference type="HOGENOM" id="CLU_1665893_0_0_10"/>
<accession>I8W7R8</accession>
<dbReference type="AlphaFoldDB" id="I8W7R8"/>
<evidence type="ECO:0000313" key="2">
    <source>
        <dbReference type="Proteomes" id="UP000003741"/>
    </source>
</evidence>
<dbReference type="EMBL" id="AGXG01000036">
    <property type="protein sequence ID" value="EIY33797.1"/>
    <property type="molecule type" value="Genomic_DNA"/>
</dbReference>
<comment type="caution">
    <text evidence="1">The sequence shown here is derived from an EMBL/GenBank/DDBJ whole genome shotgun (WGS) entry which is preliminary data.</text>
</comment>
<reference evidence="1 2" key="1">
    <citation type="submission" date="2012-02" db="EMBL/GenBank/DDBJ databases">
        <title>The Genome Sequence of Bacteroides cellulosilyticus CL02T12C19.</title>
        <authorList>
            <consortium name="The Broad Institute Genome Sequencing Platform"/>
            <person name="Earl A."/>
            <person name="Ward D."/>
            <person name="Feldgarden M."/>
            <person name="Gevers D."/>
            <person name="Zitomersky N.L."/>
            <person name="Coyne M.J."/>
            <person name="Comstock L.E."/>
            <person name="Young S.K."/>
            <person name="Zeng Q."/>
            <person name="Gargeya S."/>
            <person name="Fitzgerald M."/>
            <person name="Haas B."/>
            <person name="Abouelleil A."/>
            <person name="Alvarado L."/>
            <person name="Arachchi H.M."/>
            <person name="Berlin A."/>
            <person name="Chapman S.B."/>
            <person name="Gearin G."/>
            <person name="Goldberg J."/>
            <person name="Griggs A."/>
            <person name="Gujja S."/>
            <person name="Hansen M."/>
            <person name="Heiman D."/>
            <person name="Howarth C."/>
            <person name="Larimer J."/>
            <person name="Lui A."/>
            <person name="MacDonald P.J.P."/>
            <person name="McCowen C."/>
            <person name="Montmayeur A."/>
            <person name="Murphy C."/>
            <person name="Neiman D."/>
            <person name="Pearson M."/>
            <person name="Priest M."/>
            <person name="Roberts A."/>
            <person name="Saif S."/>
            <person name="Shea T."/>
            <person name="Sisk P."/>
            <person name="Stolte C."/>
            <person name="Sykes S."/>
            <person name="Wortman J."/>
            <person name="Nusbaum C."/>
            <person name="Birren B."/>
        </authorList>
    </citation>
    <scope>NUCLEOTIDE SEQUENCE [LARGE SCALE GENOMIC DNA]</scope>
    <source>
        <strain evidence="1 2">CL02T12C19</strain>
    </source>
</reference>
<sequence>MSPYHFITSITLPPLFSSYKCNFRNNPLFSFTVCGKYHIYSCGHSPTLFISSVPGELSSQRSTLVNKMSGSIYNLHITVVNHSRNSNHSAVVRTYRIRISTYITLFKAVFSLCSVTLIRNEPLACSDEDFAGTGMYGNRYDAIGKQRGWSFDSIFYLL</sequence>
<proteinExistence type="predicted"/>
<name>I8W7R8_9BACE</name>
<evidence type="ECO:0000313" key="1">
    <source>
        <dbReference type="EMBL" id="EIY33797.1"/>
    </source>
</evidence>
<protein>
    <submittedName>
        <fullName evidence="1">Uncharacterized protein</fullName>
    </submittedName>
</protein>
<keyword evidence="2" id="KW-1185">Reference proteome</keyword>
<organism evidence="1 2">
    <name type="scientific">Bacteroides cellulosilyticus CL02T12C19</name>
    <dbReference type="NCBI Taxonomy" id="997874"/>
    <lineage>
        <taxon>Bacteria</taxon>
        <taxon>Pseudomonadati</taxon>
        <taxon>Bacteroidota</taxon>
        <taxon>Bacteroidia</taxon>
        <taxon>Bacteroidales</taxon>
        <taxon>Bacteroidaceae</taxon>
        <taxon>Bacteroides</taxon>
    </lineage>
</organism>